<dbReference type="PANTHER" id="PTHR15665">
    <property type="entry name" value="ASTEROID PROTEIN"/>
    <property type="match status" value="1"/>
</dbReference>
<name>A0AAV7X583_9NEOP</name>
<dbReference type="Gene3D" id="3.40.50.1010">
    <property type="entry name" value="5'-nuclease"/>
    <property type="match status" value="1"/>
</dbReference>
<comment type="caution">
    <text evidence="3">The sequence shown here is derived from an EMBL/GenBank/DDBJ whole genome shotgun (WGS) entry which is preliminary data.</text>
</comment>
<dbReference type="AlphaFoldDB" id="A0AAV7X583"/>
<accession>A0AAV7X583</accession>
<dbReference type="InterPro" id="IPR026832">
    <property type="entry name" value="Asteroid"/>
</dbReference>
<protein>
    <recommendedName>
        <fullName evidence="5">Protein asteroid</fullName>
    </recommendedName>
</protein>
<evidence type="ECO:0000313" key="3">
    <source>
        <dbReference type="EMBL" id="KAJ1520190.1"/>
    </source>
</evidence>
<proteinExistence type="inferred from homology"/>
<evidence type="ECO:0000256" key="1">
    <source>
        <dbReference type="ARBA" id="ARBA00007398"/>
    </source>
</evidence>
<dbReference type="Proteomes" id="UP001075354">
    <property type="component" value="Chromosome 15"/>
</dbReference>
<reference evidence="3" key="1">
    <citation type="submission" date="2022-12" db="EMBL/GenBank/DDBJ databases">
        <title>Chromosome-level genome assembly of the bean flower thrips Megalurothrips usitatus.</title>
        <authorList>
            <person name="Ma L."/>
            <person name="Liu Q."/>
            <person name="Li H."/>
            <person name="Cai W."/>
        </authorList>
    </citation>
    <scope>NUCLEOTIDE SEQUENCE</scope>
    <source>
        <strain evidence="3">Cailab_2022a</strain>
    </source>
</reference>
<dbReference type="PANTHER" id="PTHR15665:SF1">
    <property type="entry name" value="PROTEIN ASTEROID HOMOLOG 1"/>
    <property type="match status" value="1"/>
</dbReference>
<feature type="region of interest" description="Disordered" evidence="2">
    <location>
        <begin position="312"/>
        <end position="344"/>
    </location>
</feature>
<dbReference type="InterPro" id="IPR029060">
    <property type="entry name" value="PIN-like_dom_sf"/>
</dbReference>
<feature type="compositionally biased region" description="Acidic residues" evidence="2">
    <location>
        <begin position="312"/>
        <end position="326"/>
    </location>
</feature>
<evidence type="ECO:0000313" key="4">
    <source>
        <dbReference type="Proteomes" id="UP001075354"/>
    </source>
</evidence>
<comment type="similarity">
    <text evidence="1">Belongs to the asteroid family.</text>
</comment>
<feature type="compositionally biased region" description="Acidic residues" evidence="2">
    <location>
        <begin position="335"/>
        <end position="344"/>
    </location>
</feature>
<gene>
    <name evidence="3" type="ORF">ONE63_004403</name>
</gene>
<keyword evidence="4" id="KW-1185">Reference proteome</keyword>
<dbReference type="SUPFAM" id="SSF88723">
    <property type="entry name" value="PIN domain-like"/>
    <property type="match status" value="1"/>
</dbReference>
<evidence type="ECO:0008006" key="5">
    <source>
        <dbReference type="Google" id="ProtNLM"/>
    </source>
</evidence>
<organism evidence="3 4">
    <name type="scientific">Megalurothrips usitatus</name>
    <name type="common">bean blossom thrips</name>
    <dbReference type="NCBI Taxonomy" id="439358"/>
    <lineage>
        <taxon>Eukaryota</taxon>
        <taxon>Metazoa</taxon>
        <taxon>Ecdysozoa</taxon>
        <taxon>Arthropoda</taxon>
        <taxon>Hexapoda</taxon>
        <taxon>Insecta</taxon>
        <taxon>Pterygota</taxon>
        <taxon>Neoptera</taxon>
        <taxon>Paraneoptera</taxon>
        <taxon>Thysanoptera</taxon>
        <taxon>Terebrantia</taxon>
        <taxon>Thripoidea</taxon>
        <taxon>Thripidae</taxon>
        <taxon>Megalurothrips</taxon>
    </lineage>
</organism>
<dbReference type="EMBL" id="JAPTSV010000015">
    <property type="protein sequence ID" value="KAJ1520190.1"/>
    <property type="molecule type" value="Genomic_DNA"/>
</dbReference>
<evidence type="ECO:0000256" key="2">
    <source>
        <dbReference type="SAM" id="MobiDB-lite"/>
    </source>
</evidence>
<sequence length="777" mass="87765">MGIKGLTTYINRNKDRFYQSYNLHDCFLVIDGCSLAYNLYNDVSNCYSAFGGDYDKYAIAIKNFFSLLKQCNVIPIVLVDGGYEKRKFRTVISRLRETYSRTARCTPVNQSHVLVYPLMMMVVFKQTLASIGVKFAQADFEGDSEIAAVARYLDCPVLSLDSDFYVYDVKYIPFSSLSLSVSQINIDSKVKHYLSCEVYEIEHFIANCGGLDKSLLPLIAVLLGNDYVPRNVFGQFSCKQGRSIKKKKNMSATQSKIAMIFDWLRQETLSSATIKLISYLGLKNQEADLSVLRHAHQFQCVDEFLKNSELAEEIETESSDESECSDGSESSDGTEYSDEAECSDEAACSEESENHLECSETGYDEVSSVENVRTPSKFPPWLRDKFRRGELPSFVSDIYNFHLYFCKSQMEDFTLDDSQILSFPILQVLCRFLLCNDQGTNENDHNYRITCYLRRSIFKMQKFKLEATCELPCLTYIPPISLLPSLSDSVRKDVLYNTLGFSSADDIELAESFGEKWQLFAMVVVFWARSATNPKVTNCHLQAVIISMLVLGVIDVKIGRVRHQRDITKRKAKNLQRIQQKCANIESGETIQEFSTASSQVPLKDALAKVSEADCWNFAEFVLQCNQINGKLLTNPKQFSPLLVHSLAQLQGCLNQALVLNSILGFPIPQCHISETYSGTITYMAFSNFNARNDVELYVKGQMRNSPSVYDIYSALWVKFKSLLPALTVLFRKSKKKVKVKPKECIVSSASDHDSTSDGEPGPIFDANNRFALLGIA</sequence>